<evidence type="ECO:0000313" key="3">
    <source>
        <dbReference type="Proteomes" id="UP000002969"/>
    </source>
</evidence>
<evidence type="ECO:0000256" key="1">
    <source>
        <dbReference type="SAM" id="MobiDB-lite"/>
    </source>
</evidence>
<dbReference type="EMBL" id="ACKQ02000007">
    <property type="protein sequence ID" value="EFK34189.1"/>
    <property type="molecule type" value="Genomic_DNA"/>
</dbReference>
<feature type="compositionally biased region" description="Low complexity" evidence="1">
    <location>
        <begin position="74"/>
        <end position="87"/>
    </location>
</feature>
<name>A0ABP2INM0_CHRGE</name>
<gene>
    <name evidence="2" type="ORF">HMPREF0204_13258</name>
</gene>
<dbReference type="PROSITE" id="PS51257">
    <property type="entry name" value="PROKAR_LIPOPROTEIN"/>
    <property type="match status" value="1"/>
</dbReference>
<protein>
    <recommendedName>
        <fullName evidence="4">Lipoprotein</fullName>
    </recommendedName>
</protein>
<dbReference type="Proteomes" id="UP000002969">
    <property type="component" value="Unassembled WGS sequence"/>
</dbReference>
<reference evidence="2" key="1">
    <citation type="submission" date="2010-06" db="EMBL/GenBank/DDBJ databases">
        <authorList>
            <person name="Muzny D."/>
            <person name="Qin X."/>
            <person name="Buhay C."/>
            <person name="Dugan-Rocha S."/>
            <person name="Ding Y."/>
            <person name="Chen G."/>
            <person name="Hawes A."/>
            <person name="Holder M."/>
            <person name="Jhangiani S."/>
            <person name="Johnson A."/>
            <person name="Khan Z."/>
            <person name="Li Z."/>
            <person name="Liu W."/>
            <person name="Liu X."/>
            <person name="Perez L."/>
            <person name="Shen H."/>
            <person name="Wang Q."/>
            <person name="Watt J."/>
            <person name="Xi L."/>
            <person name="Xin Y."/>
            <person name="Zhou J."/>
            <person name="Deng J."/>
            <person name="Jiang H."/>
            <person name="Liu Y."/>
            <person name="Qu J."/>
            <person name="Song X.-Z."/>
            <person name="Zhang L."/>
            <person name="Villasana D."/>
            <person name="Johnson A."/>
            <person name="Liu J."/>
            <person name="Liyanage D."/>
            <person name="Lorensuhewa L."/>
            <person name="Robinson T."/>
            <person name="Song A."/>
            <person name="Song B.-B."/>
            <person name="Dinh H."/>
            <person name="Thornton R."/>
            <person name="Coyle M."/>
            <person name="Francisco L."/>
            <person name="Jackson L."/>
            <person name="Javaid M."/>
            <person name="Korchina V."/>
            <person name="Kovar C."/>
            <person name="Mata R."/>
            <person name="Mathew T."/>
            <person name="Ngo R."/>
            <person name="Nguyen L."/>
            <person name="Nguyen N."/>
            <person name="Okwuonu G."/>
            <person name="Ongeri F."/>
            <person name="Pham C."/>
            <person name="Simmons D."/>
            <person name="Wilczek-Boney K."/>
            <person name="Hale W."/>
            <person name="Jakkamsetti A."/>
            <person name="Pham P."/>
            <person name="Ruth R."/>
            <person name="San Lucas F."/>
            <person name="Warren J."/>
            <person name="Zhang J."/>
            <person name="Zhao Z."/>
            <person name="Zhou C."/>
            <person name="Zhu D."/>
            <person name="Lee S."/>
            <person name="Bess C."/>
            <person name="Blankenburg K."/>
            <person name="Forbes L."/>
            <person name="Fu Q."/>
            <person name="Gubbala S."/>
            <person name="Hirani K."/>
            <person name="Jayaseelan J.C."/>
            <person name="Lara F."/>
            <person name="Munidasa M."/>
            <person name="Palculict T."/>
            <person name="Patil S."/>
            <person name="Pu L.-L."/>
            <person name="Saada N."/>
            <person name="Tang L."/>
            <person name="Weissenberger G."/>
            <person name="Zhu Y."/>
            <person name="Hemphill L."/>
            <person name="Shang Y."/>
            <person name="Youmans B."/>
            <person name="Ayvaz T."/>
            <person name="Ross M."/>
            <person name="Santibanez J."/>
            <person name="Aqrawi P."/>
            <person name="Gross S."/>
            <person name="Joshi V."/>
            <person name="Fowler G."/>
            <person name="Nazareth L."/>
            <person name="Reid J."/>
            <person name="Worley K."/>
            <person name="Petrosino J."/>
            <person name="Highlander S."/>
            <person name="Gibbs R."/>
        </authorList>
    </citation>
    <scope>NUCLEOTIDE SEQUENCE [LARGE SCALE GENOMIC DNA]</scope>
    <source>
        <strain evidence="2">ATCC 35910</strain>
    </source>
</reference>
<proteinExistence type="predicted"/>
<comment type="caution">
    <text evidence="2">The sequence shown here is derived from an EMBL/GenBank/DDBJ whole genome shotgun (WGS) entry which is preliminary data.</text>
</comment>
<evidence type="ECO:0008006" key="4">
    <source>
        <dbReference type="Google" id="ProtNLM"/>
    </source>
</evidence>
<feature type="region of interest" description="Disordered" evidence="1">
    <location>
        <begin position="46"/>
        <end position="104"/>
    </location>
</feature>
<organism evidence="2 3">
    <name type="scientific">Chryseobacterium gleum ATCC 35910</name>
    <dbReference type="NCBI Taxonomy" id="525257"/>
    <lineage>
        <taxon>Bacteria</taxon>
        <taxon>Pseudomonadati</taxon>
        <taxon>Bacteroidota</taxon>
        <taxon>Flavobacteriia</taxon>
        <taxon>Flavobacteriales</taxon>
        <taxon>Weeksellaceae</taxon>
        <taxon>Chryseobacterium group</taxon>
        <taxon>Chryseobacterium</taxon>
    </lineage>
</organism>
<feature type="compositionally biased region" description="Basic and acidic residues" evidence="1">
    <location>
        <begin position="93"/>
        <end position="104"/>
    </location>
</feature>
<sequence length="104" mass="10960">MKNLILSMAAISFIMLACKKNNTENSNYVNDSANTHSNYSDTAVSAASDTLKSGPTSQDSINTKNHIGGRKTSNNNTGNATGNINAAVSDSAHNVEGRSQRAKK</sequence>
<accession>A0ABP2INM0</accession>
<keyword evidence="3" id="KW-1185">Reference proteome</keyword>
<evidence type="ECO:0000313" key="2">
    <source>
        <dbReference type="EMBL" id="EFK34189.1"/>
    </source>
</evidence>
<feature type="compositionally biased region" description="Polar residues" evidence="1">
    <location>
        <begin position="46"/>
        <end position="65"/>
    </location>
</feature>
<dbReference type="RefSeq" id="WP_002978699.1">
    <property type="nucleotide sequence ID" value="NZ_GL379781.1"/>
</dbReference>
<dbReference type="GeneID" id="93021633"/>